<protein>
    <submittedName>
        <fullName evidence="1">Uncharacterized protein</fullName>
    </submittedName>
</protein>
<dbReference type="AlphaFoldDB" id="A0A0B6ZRK7"/>
<accession>A0A0B6ZRK7</accession>
<gene>
    <name evidence="1" type="primary">ORF76463</name>
</gene>
<evidence type="ECO:0000313" key="1">
    <source>
        <dbReference type="EMBL" id="CEK70982.1"/>
    </source>
</evidence>
<proteinExistence type="predicted"/>
<reference evidence="1" key="1">
    <citation type="submission" date="2014-12" db="EMBL/GenBank/DDBJ databases">
        <title>Insight into the proteome of Arion vulgaris.</title>
        <authorList>
            <person name="Aradska J."/>
            <person name="Bulat T."/>
            <person name="Smidak R."/>
            <person name="Sarate P."/>
            <person name="Gangsoo J."/>
            <person name="Sialana F."/>
            <person name="Bilban M."/>
            <person name="Lubec G."/>
        </authorList>
    </citation>
    <scope>NUCLEOTIDE SEQUENCE</scope>
    <source>
        <tissue evidence="1">Skin</tissue>
    </source>
</reference>
<sequence>MLEMVTLRIKTEQAVELVLIDSKDDVDCDYSVTDIQIESEYKTQFFESFDVQARFVQSVAFKGR</sequence>
<name>A0A0B6ZRK7_9EUPU</name>
<dbReference type="EMBL" id="HACG01024117">
    <property type="protein sequence ID" value="CEK70982.1"/>
    <property type="molecule type" value="Transcribed_RNA"/>
</dbReference>
<organism evidence="1">
    <name type="scientific">Arion vulgaris</name>
    <dbReference type="NCBI Taxonomy" id="1028688"/>
    <lineage>
        <taxon>Eukaryota</taxon>
        <taxon>Metazoa</taxon>
        <taxon>Spiralia</taxon>
        <taxon>Lophotrochozoa</taxon>
        <taxon>Mollusca</taxon>
        <taxon>Gastropoda</taxon>
        <taxon>Heterobranchia</taxon>
        <taxon>Euthyneura</taxon>
        <taxon>Panpulmonata</taxon>
        <taxon>Eupulmonata</taxon>
        <taxon>Stylommatophora</taxon>
        <taxon>Helicina</taxon>
        <taxon>Arionoidea</taxon>
        <taxon>Arionidae</taxon>
        <taxon>Arion</taxon>
    </lineage>
</organism>